<protein>
    <submittedName>
        <fullName evidence="5">RibD family protein</fullName>
    </submittedName>
</protein>
<proteinExistence type="predicted"/>
<evidence type="ECO:0000259" key="4">
    <source>
        <dbReference type="Pfam" id="PF01872"/>
    </source>
</evidence>
<comment type="caution">
    <text evidence="5">The sequence shown here is derived from an EMBL/GenBank/DDBJ whole genome shotgun (WGS) entry which is preliminary data.</text>
</comment>
<dbReference type="PANTHER" id="PTHR38011">
    <property type="entry name" value="DIHYDROFOLATE REDUCTASE FAMILY PROTEIN (AFU_ORTHOLOGUE AFUA_8G06820)"/>
    <property type="match status" value="1"/>
</dbReference>
<dbReference type="SUPFAM" id="SSF53597">
    <property type="entry name" value="Dihydrofolate reductase-like"/>
    <property type="match status" value="1"/>
</dbReference>
<dbReference type="InterPro" id="IPR002734">
    <property type="entry name" value="RibDG_C"/>
</dbReference>
<keyword evidence="2" id="KW-0521">NADP</keyword>
<keyword evidence="6" id="KW-1185">Reference proteome</keyword>
<dbReference type="EMBL" id="JBHSIZ010000029">
    <property type="protein sequence ID" value="MFC4959035.1"/>
    <property type="molecule type" value="Genomic_DNA"/>
</dbReference>
<dbReference type="InterPro" id="IPR024072">
    <property type="entry name" value="DHFR-like_dom_sf"/>
</dbReference>
<evidence type="ECO:0000313" key="6">
    <source>
        <dbReference type="Proteomes" id="UP001595834"/>
    </source>
</evidence>
<dbReference type="InterPro" id="IPR050765">
    <property type="entry name" value="Riboflavin_Biosynth_HTPR"/>
</dbReference>
<organism evidence="5 6">
    <name type="scientific">Streptomyces mauvecolor</name>
    <dbReference type="NCBI Taxonomy" id="58345"/>
    <lineage>
        <taxon>Bacteria</taxon>
        <taxon>Bacillati</taxon>
        <taxon>Actinomycetota</taxon>
        <taxon>Actinomycetes</taxon>
        <taxon>Kitasatosporales</taxon>
        <taxon>Streptomycetaceae</taxon>
        <taxon>Streptomyces</taxon>
    </lineage>
</organism>
<evidence type="ECO:0000313" key="5">
    <source>
        <dbReference type="EMBL" id="MFC4959035.1"/>
    </source>
</evidence>
<evidence type="ECO:0000256" key="2">
    <source>
        <dbReference type="ARBA" id="ARBA00022857"/>
    </source>
</evidence>
<dbReference type="Gene3D" id="3.40.430.10">
    <property type="entry name" value="Dihydrofolate Reductase, subunit A"/>
    <property type="match status" value="1"/>
</dbReference>
<dbReference type="PANTHER" id="PTHR38011:SF7">
    <property type="entry name" value="2,5-DIAMINO-6-RIBOSYLAMINO-4(3H)-PYRIMIDINONE 5'-PHOSPHATE REDUCTASE"/>
    <property type="match status" value="1"/>
</dbReference>
<feature type="domain" description="Bacterial bifunctional deaminase-reductase C-terminal" evidence="4">
    <location>
        <begin position="5"/>
        <end position="217"/>
    </location>
</feature>
<evidence type="ECO:0000256" key="3">
    <source>
        <dbReference type="ARBA" id="ARBA00023002"/>
    </source>
</evidence>
<name>A0ABV9UPF1_9ACTN</name>
<reference evidence="6" key="1">
    <citation type="journal article" date="2019" name="Int. J. Syst. Evol. Microbiol.">
        <title>The Global Catalogue of Microorganisms (GCM) 10K type strain sequencing project: providing services to taxonomists for standard genome sequencing and annotation.</title>
        <authorList>
            <consortium name="The Broad Institute Genomics Platform"/>
            <consortium name="The Broad Institute Genome Sequencing Center for Infectious Disease"/>
            <person name="Wu L."/>
            <person name="Ma J."/>
        </authorList>
    </citation>
    <scope>NUCLEOTIDE SEQUENCE [LARGE SCALE GENOMIC DNA]</scope>
    <source>
        <strain evidence="6">CCM 7224</strain>
    </source>
</reference>
<sequence>MASRPYVLLSAAVSVDGRLDDTARDRLVLSNGRDLERVDGERAAADAILVGANTLRKDNSRLVVANSHSRSRRIARGKSEHPLKVTVTASAELDPGLAFWHCGGAKLVFTVDAAFTRARRTLGTFADVVSAGPVLDWGLLLDELGRRGVERLLVEGGGSVHTQLLALDLVDELHLVMAPLLVGEAGAPAFLGAAPYPGGATARMKLLEARAIDDVVLLRYAPKVRF</sequence>
<dbReference type="Pfam" id="PF01872">
    <property type="entry name" value="RibD_C"/>
    <property type="match status" value="1"/>
</dbReference>
<evidence type="ECO:0000256" key="1">
    <source>
        <dbReference type="ARBA" id="ARBA00005104"/>
    </source>
</evidence>
<accession>A0ABV9UPF1</accession>
<comment type="pathway">
    <text evidence="1">Cofactor biosynthesis; riboflavin biosynthesis.</text>
</comment>
<dbReference type="RefSeq" id="WP_344378053.1">
    <property type="nucleotide sequence ID" value="NZ_BAAASQ010000021.1"/>
</dbReference>
<keyword evidence="3" id="KW-0560">Oxidoreductase</keyword>
<dbReference type="Proteomes" id="UP001595834">
    <property type="component" value="Unassembled WGS sequence"/>
</dbReference>
<gene>
    <name evidence="5" type="ORF">ACFPFX_22355</name>
</gene>